<dbReference type="GO" id="GO:0005886">
    <property type="term" value="C:plasma membrane"/>
    <property type="evidence" value="ECO:0007669"/>
    <property type="project" value="TreeGrafter"/>
</dbReference>
<accession>A0A3P6QEH8</accession>
<dbReference type="GO" id="GO:0005178">
    <property type="term" value="F:integrin binding"/>
    <property type="evidence" value="ECO:0007669"/>
    <property type="project" value="TreeGrafter"/>
</dbReference>
<proteinExistence type="predicted"/>
<keyword evidence="4" id="KW-1185">Reference proteome</keyword>
<dbReference type="GO" id="GO:0030036">
    <property type="term" value="P:actin cytoskeleton organization"/>
    <property type="evidence" value="ECO:0007669"/>
    <property type="project" value="TreeGrafter"/>
</dbReference>
<dbReference type="AlphaFoldDB" id="A0A3P6QEH8"/>
<dbReference type="GO" id="GO:0005737">
    <property type="term" value="C:cytoplasm"/>
    <property type="evidence" value="ECO:0007669"/>
    <property type="project" value="TreeGrafter"/>
</dbReference>
<dbReference type="InterPro" id="IPR057346">
    <property type="entry name" value="Talin1/2_VBS2"/>
</dbReference>
<dbReference type="InterPro" id="IPR035964">
    <property type="entry name" value="I/LWEQ_dom_sf"/>
</dbReference>
<evidence type="ECO:0000313" key="4">
    <source>
        <dbReference type="Proteomes" id="UP000281553"/>
    </source>
</evidence>
<organism evidence="3 4">
    <name type="scientific">Dibothriocephalus latus</name>
    <name type="common">Fish tapeworm</name>
    <name type="synonym">Diphyllobothrium latum</name>
    <dbReference type="NCBI Taxonomy" id="60516"/>
    <lineage>
        <taxon>Eukaryota</taxon>
        <taxon>Metazoa</taxon>
        <taxon>Spiralia</taxon>
        <taxon>Lophotrochozoa</taxon>
        <taxon>Platyhelminthes</taxon>
        <taxon>Cestoda</taxon>
        <taxon>Eucestoda</taxon>
        <taxon>Diphyllobothriidea</taxon>
        <taxon>Diphyllobothriidae</taxon>
        <taxon>Dibothriocephalus</taxon>
    </lineage>
</organism>
<dbReference type="OrthoDB" id="6260664at2759"/>
<dbReference type="Pfam" id="PF25177">
    <property type="entry name" value="Talin_VBS2"/>
    <property type="match status" value="1"/>
</dbReference>
<evidence type="ECO:0000313" key="3">
    <source>
        <dbReference type="EMBL" id="VDK30451.1"/>
    </source>
</evidence>
<dbReference type="SUPFAM" id="SSF109885">
    <property type="entry name" value="I/LWEQ domain"/>
    <property type="match status" value="1"/>
</dbReference>
<name>A0A3P6QEH8_DIBLA</name>
<reference evidence="3 4" key="1">
    <citation type="submission" date="2018-11" db="EMBL/GenBank/DDBJ databases">
        <authorList>
            <consortium name="Pathogen Informatics"/>
        </authorList>
    </citation>
    <scope>NUCLEOTIDE SEQUENCE [LARGE SCALE GENOMIC DNA]</scope>
</reference>
<dbReference type="PANTHER" id="PTHR19981:SF1">
    <property type="entry name" value="RHEA, ISOFORM B"/>
    <property type="match status" value="1"/>
</dbReference>
<dbReference type="InterPro" id="IPR049108">
    <property type="entry name" value="Talin_R4"/>
</dbReference>
<sequence>MTIGQSIVKVKVTLLSRAAPYRGDNLDLFQAAYEALQRETDGQRMIAAARRLSQVSAQMIADVKTQAEQAEGDPERQTKLFAAAKQLADATTDLINHAKLCSTAPDLEPNQTKLKQSADELVVVAYASAAELLNARVMRSLQAAARAVVTASTHLVNTSRCAAKKSRANNYHILEDAKVVNELTPKLVSAIRYVRSRPDDPLAQLELICACQQVVEVSASSLLYTRPSLSSLPSRLKNLRNETLEN</sequence>
<dbReference type="EMBL" id="UYRU01000625">
    <property type="protein sequence ID" value="VDK30451.1"/>
    <property type="molecule type" value="Genomic_DNA"/>
</dbReference>
<evidence type="ECO:0008006" key="5">
    <source>
        <dbReference type="Google" id="ProtNLM"/>
    </source>
</evidence>
<evidence type="ECO:0000259" key="2">
    <source>
        <dbReference type="Pfam" id="PF25177"/>
    </source>
</evidence>
<dbReference type="GO" id="GO:0003779">
    <property type="term" value="F:actin binding"/>
    <property type="evidence" value="ECO:0007669"/>
    <property type="project" value="InterPro"/>
</dbReference>
<protein>
    <recommendedName>
        <fullName evidence="5">Vinculin</fullName>
    </recommendedName>
</protein>
<feature type="domain" description="Talin-1/2 VBS2" evidence="2">
    <location>
        <begin position="40"/>
        <end position="130"/>
    </location>
</feature>
<dbReference type="GO" id="GO:0098609">
    <property type="term" value="P:cell-cell adhesion"/>
    <property type="evidence" value="ECO:0007669"/>
    <property type="project" value="TreeGrafter"/>
</dbReference>
<dbReference type="Gene3D" id="1.20.120.230">
    <property type="entry name" value="Alpha-catenin/vinculin-like"/>
    <property type="match status" value="2"/>
</dbReference>
<feature type="domain" description="Talin R4" evidence="1">
    <location>
        <begin position="141"/>
        <end position="220"/>
    </location>
</feature>
<gene>
    <name evidence="3" type="ORF">DILT_LOCUS173</name>
</gene>
<dbReference type="PANTHER" id="PTHR19981">
    <property type="entry name" value="TALIN"/>
    <property type="match status" value="1"/>
</dbReference>
<dbReference type="Pfam" id="PF21692">
    <property type="entry name" value="Talin_R4"/>
    <property type="match status" value="1"/>
</dbReference>
<dbReference type="Proteomes" id="UP000281553">
    <property type="component" value="Unassembled WGS sequence"/>
</dbReference>
<evidence type="ECO:0000259" key="1">
    <source>
        <dbReference type="Pfam" id="PF21692"/>
    </source>
</evidence>
<dbReference type="GO" id="GO:0005925">
    <property type="term" value="C:focal adhesion"/>
    <property type="evidence" value="ECO:0007669"/>
    <property type="project" value="TreeGrafter"/>
</dbReference>